<dbReference type="SUPFAM" id="SSF56801">
    <property type="entry name" value="Acetyl-CoA synthetase-like"/>
    <property type="match status" value="2"/>
</dbReference>
<dbReference type="InterPro" id="IPR020845">
    <property type="entry name" value="AMP-binding_CS"/>
</dbReference>
<dbReference type="Gene3D" id="3.40.50.12780">
    <property type="entry name" value="N-terminal domain of ligase-like"/>
    <property type="match status" value="2"/>
</dbReference>
<dbReference type="GO" id="GO:0003824">
    <property type="term" value="F:catalytic activity"/>
    <property type="evidence" value="ECO:0007669"/>
    <property type="project" value="UniProtKB-KW"/>
</dbReference>
<dbReference type="GO" id="GO:0006631">
    <property type="term" value="P:fatty acid metabolic process"/>
    <property type="evidence" value="ECO:0007669"/>
    <property type="project" value="UniProtKB-KW"/>
</dbReference>
<dbReference type="Gene3D" id="3.30.559.30">
    <property type="entry name" value="Nonribosomal peptide synthetase, condensation domain"/>
    <property type="match status" value="3"/>
</dbReference>
<keyword evidence="8" id="KW-0812">Transmembrane</keyword>
<dbReference type="InterPro" id="IPR042099">
    <property type="entry name" value="ANL_N_sf"/>
</dbReference>
<dbReference type="FunFam" id="3.40.50.12780:FF:000013">
    <property type="entry name" value="Long-chain-fatty-acid--AMP ligase FadD32"/>
    <property type="match status" value="1"/>
</dbReference>
<feature type="transmembrane region" description="Helical" evidence="8">
    <location>
        <begin position="76"/>
        <end position="96"/>
    </location>
</feature>
<evidence type="ECO:0000256" key="8">
    <source>
        <dbReference type="SAM" id="Phobius"/>
    </source>
</evidence>
<evidence type="ECO:0000256" key="7">
    <source>
        <dbReference type="ARBA" id="ARBA00023098"/>
    </source>
</evidence>
<dbReference type="PROSITE" id="PS00012">
    <property type="entry name" value="PHOSPHOPANTETHEINE"/>
    <property type="match status" value="1"/>
</dbReference>
<name>A0AAD0W518_PSEO7</name>
<dbReference type="Gene3D" id="3.30.300.30">
    <property type="match status" value="2"/>
</dbReference>
<dbReference type="InterPro" id="IPR045851">
    <property type="entry name" value="AMP-bd_C_sf"/>
</dbReference>
<dbReference type="GO" id="GO:0031177">
    <property type="term" value="F:phosphopantetheine binding"/>
    <property type="evidence" value="ECO:0007669"/>
    <property type="project" value="TreeGrafter"/>
</dbReference>
<reference evidence="10 11" key="1">
    <citation type="submission" date="2018-08" db="EMBL/GenBank/DDBJ databases">
        <title>Whole Genome Sequences of Two Pseudoalteromonas piscicida Strains, DE1-A and DE2-A, which Exhibit Strong Antibacterial Activity against Vibrio vulnificus.</title>
        <authorList>
            <person name="Richards G.P."/>
            <person name="Needleman D.S."/>
            <person name="Watson M.A."/>
            <person name="Polson S.W."/>
        </authorList>
    </citation>
    <scope>NUCLEOTIDE SEQUENCE [LARGE SCALE GENOMIC DNA]</scope>
    <source>
        <strain evidence="10 11">DE2-A</strain>
    </source>
</reference>
<keyword evidence="6" id="KW-0276">Fatty acid metabolism</keyword>
<dbReference type="GO" id="GO:0005829">
    <property type="term" value="C:cytosol"/>
    <property type="evidence" value="ECO:0007669"/>
    <property type="project" value="TreeGrafter"/>
</dbReference>
<evidence type="ECO:0000259" key="9">
    <source>
        <dbReference type="PROSITE" id="PS50075"/>
    </source>
</evidence>
<dbReference type="RefSeq" id="WP_117333097.1">
    <property type="nucleotide sequence ID" value="NZ_CP031761.1"/>
</dbReference>
<sequence>MKLIEQQNKLLPKVLIKLIENSQNNPDKVAFTFIEAQGEVEITFKELEHQARVMAKQLLDNGNKGDRVALLLPNGAAYIISMYACMFAGLVSVPLYPARAKDKHSRIDAVVDNCNSTIIITLSDNLENTKAYFDSSSYDFHSNILTFEELLDGDAIEVDTKIDTDDISYLQYTSGSTGIPKGAIITYGNIAANLDALIAASDSSEKDVFVNWLPLFHDLGLVNTLFLPAYIGAQSVIMSPSDFIRNPLTWLSAIDEYKGTICGGPNFSFDHCCKHITDEQVSQLDLSSWQVAFNAGEPIRAKTFEKFHDKFKLAHFSKEAYYPSYGMAEITVFLSAPLRANSAVTTHFCTESLGAGIAKALDTGETKVNSTTLLGCGQTYTDHRAIIVDPATFEILPDNQVGEIWASGSSVALGYWGREEETAKTFGAQPKGSDEKYLRTGDLGFIYNGEIYIAGRIKDTIIINGTNYYPQDIEFVAEQAIEGLPLGNAAAFSIEDEATEKLVLVQELRPSKDIKEELDSIIHKISEAISTRIGLDIYSIKLVRKGKLLKTSSGKVKRQATKESFLNGDLGEYHGVTFRDEPSELVDNRELTCQIQDNAVQRTTLFEYLQAEISSVTKQPIDKISYDSSLLSLVMNSLRASQLQARLEKTLSVSLPLAELLAVAKVKDLIDTILLKLNNVETGQSIEPQQIIEGKLYPASANQRSLWSLHQREPLQTAYNIHYAFKLESSSFDINRIRCAWDKVIAKHAALRTQFQFADGILNQKISSDLGEYFTHKHCNNSVAIEDALRQAASYHFDLENGPLIRIELISSSEDNYLAITLHHIVTDMHSMMILIEDFKRFYAANTLEAHEQANAFSYVDFTLWQSKVERSEPYQAQHEFWQDRLSNVNPNLELVTDFARPKSYRYDGEVASLLLNSDEKDAVKQFAASNNITMNQLLLSIYFLFLYRYTGQDDIVVGTPSMGRHLSCFNSTVGYFVNPLPIRSSLSQDLTFQQLLTDIKQNLLSAMANSQVPFEHIVNSTLSTRLENFAPLFQTMFVYQTTDAKDYEVLDILLNNSGALALSENERLIPVQSDKSTAQFDLMLEATEFDQSIKLEINYNTSLFERATAENMLNSIKELLFAVIQNQHETLDKVAILSESQEHKVAAMLAPRTRFNNASNTIQSLFEAQVERGAEQIAVESTNGDKLTYLELNKRANQLARHLQAQGIRAGDKIALLIDRNINTVVAILAVLKAGAAYVPLNTTNPSSRLEGILLDAQVDFMICESNTEHTIFDGKKFIIDASAESQKLAEYSSQNLQVDIESNALAYVIYTSGSTGKPKGVMVTHNNVMRLIDSACELYSFSDQDVWTLFHSYSFDVSVWEMWGALFTGAKLIVMPLEIARDSFAMRNLVQHYGVTVLSQTPSAFYPFMAVEGLESYHHELRYVVFGGEKLELQKLQPWFEANSNSQTKLINMYGITETCVHSTFKEIGASALKSTGNLIGQPLGDIGIYICNDSMQIQPFGVIGEMYLTGDCVAKGYLNNETLTSERFFNHQFPGQQSLPVYKSGDLAYLRHDGELCYVSRADDQVKVRGFRIELGEIEGCIQALDGVKEAAVLCVTHDESKKLVGYVVAEQGVDSKGVFTHLKTHLPDYMVPASIMMLDNLPLTANGKLNKSALPKPIYHHANDVQSATVPVTPLELELLDIWARLLSVPKEKISKNDSFFSLGGDSILAIQLSSQAKLAGLSLTPNDIFKHPTIEMQAVVGDKESEVLIECETESRSAPLTAIQKWFFSLDLVDHSRWTQSLRLEVKEGVSTEVYQDAFGQLMQAHRIFKTGFSGGAQHLLDEKALASLEYSIVDSTQEARSLEAKLQSSLNIETGNTVAASYICSPDAPDYIFITIHHLIVDAVSWRILIDDFSHAILDRVNNIVSERKNTTSYFQWAAELHAYSDLDSVAKEIPYWQGVIDKHYTALPLGSEMQATYEEQKKVTVELGQSETQTLLKKAKDVFNTEMQDILLGALGLALHSWSGGSDFMIDLEGHGRASLNERIDLSRTIGWFTSIYPFSLSISDPSALEQTVIETKERLRSVPEAGFNYSVINYLVNDMQQNHRANILFNYLGQLDYSLQQSDAFNNVQLVEEGDRNLADKRLYPIEVLSRVQGGQLCIELLYDELTLSETTARQLVNDIHTQLQQFTRVCLDQDTRFYTQSDFPLIDLSEHKFNSLIQDLKLSTNNKISNILPTTETQESILFHCLSSTSKSLYFEQVKFNFTKKLNAQYWTEAWEEVIERHQILRSGFVYKNCANPLLVVYEDQPFSMVEYDYTHLDASTKVTYLANELSAQRQKGFNLGDAPLSQYHLYKMSDSSFVFVWNFHHSILDGWSMANIIKEVLTIYEQRLGREVQELPAAAKLEDYVEFKLTNTSTEKETERFWSNYLKGISTATTLLADRYNDPKLDETLEEKENFSKDFSLSQSEKIYRFLTKEKLTLNHFMHTLYTLLIASHSGSKDIMYGETYSGRPAEVKGIEQLAGLFVKSLPVRQRLEIGETINSLLQKQKSEQSSKNGHLDIEQDRLYKLTNFSSSQLFEILLNVNNYPIDNKTLEQSTLIDLQDIEHHGESPAALTLIVIPRDNIQLYFCYDVRRFSRVAITNLLDDIHYLAELICDQPDTSVTEVLQNLDERKRNLRSATSRKRVIRTGISRREPSNI</sequence>
<dbReference type="InterPro" id="IPR010071">
    <property type="entry name" value="AA_adenyl_dom"/>
</dbReference>
<comment type="similarity">
    <text evidence="2">Belongs to the ATP-dependent AMP-binding enzyme family.</text>
</comment>
<dbReference type="InterPro" id="IPR001242">
    <property type="entry name" value="Condensation_dom"/>
</dbReference>
<dbReference type="GO" id="GO:0008610">
    <property type="term" value="P:lipid biosynthetic process"/>
    <property type="evidence" value="ECO:0007669"/>
    <property type="project" value="InterPro"/>
</dbReference>
<dbReference type="Pfam" id="PF00501">
    <property type="entry name" value="AMP-binding"/>
    <property type="match status" value="2"/>
</dbReference>
<keyword evidence="8" id="KW-1133">Transmembrane helix</keyword>
<evidence type="ECO:0000256" key="2">
    <source>
        <dbReference type="ARBA" id="ARBA00006432"/>
    </source>
</evidence>
<dbReference type="SUPFAM" id="SSF52777">
    <property type="entry name" value="CoA-dependent acyltransferases"/>
    <property type="match status" value="6"/>
</dbReference>
<dbReference type="CDD" id="cd05931">
    <property type="entry name" value="FAAL"/>
    <property type="match status" value="1"/>
</dbReference>
<keyword evidence="4" id="KW-0597">Phosphoprotein</keyword>
<feature type="domain" description="Carrier" evidence="9">
    <location>
        <begin position="1674"/>
        <end position="1750"/>
    </location>
</feature>
<dbReference type="Gene3D" id="1.10.1200.10">
    <property type="entry name" value="ACP-like"/>
    <property type="match status" value="2"/>
</dbReference>
<dbReference type="InterPro" id="IPR040097">
    <property type="entry name" value="FAAL/FAAC"/>
</dbReference>
<evidence type="ECO:0000313" key="10">
    <source>
        <dbReference type="EMBL" id="AXR03829.1"/>
    </source>
</evidence>
<dbReference type="PANTHER" id="PTHR45527">
    <property type="entry name" value="NONRIBOSOMAL PEPTIDE SYNTHETASE"/>
    <property type="match status" value="1"/>
</dbReference>
<dbReference type="Proteomes" id="UP000258102">
    <property type="component" value="Chromosome 1"/>
</dbReference>
<evidence type="ECO:0000313" key="11">
    <source>
        <dbReference type="Proteomes" id="UP000258102"/>
    </source>
</evidence>
<evidence type="ECO:0000256" key="3">
    <source>
        <dbReference type="ARBA" id="ARBA00022450"/>
    </source>
</evidence>
<dbReference type="FunFam" id="3.30.300.30:FF:000010">
    <property type="entry name" value="Enterobactin synthetase component F"/>
    <property type="match status" value="1"/>
</dbReference>
<evidence type="ECO:0000256" key="1">
    <source>
        <dbReference type="ARBA" id="ARBA00001957"/>
    </source>
</evidence>
<evidence type="ECO:0000256" key="4">
    <source>
        <dbReference type="ARBA" id="ARBA00022553"/>
    </source>
</evidence>
<comment type="cofactor">
    <cofactor evidence="1">
        <name>pantetheine 4'-phosphate</name>
        <dbReference type="ChEBI" id="CHEBI:47942"/>
    </cofactor>
</comment>
<dbReference type="InterPro" id="IPR025110">
    <property type="entry name" value="AMP-bd_C"/>
</dbReference>
<dbReference type="InterPro" id="IPR036736">
    <property type="entry name" value="ACP-like_sf"/>
</dbReference>
<feature type="domain" description="Carrier" evidence="9">
    <location>
        <begin position="600"/>
        <end position="677"/>
    </location>
</feature>
<dbReference type="Pfam" id="PF23024">
    <property type="entry name" value="AMP-dom_DIP2-like"/>
    <property type="match status" value="1"/>
</dbReference>
<dbReference type="InterPro" id="IPR006162">
    <property type="entry name" value="Ppantetheine_attach_site"/>
</dbReference>
<dbReference type="InterPro" id="IPR023213">
    <property type="entry name" value="CAT-like_dom_sf"/>
</dbReference>
<protein>
    <submittedName>
        <fullName evidence="10">Amino acid adenylation domain-containing protein</fullName>
    </submittedName>
</protein>
<dbReference type="Pfam" id="PF00550">
    <property type="entry name" value="PP-binding"/>
    <property type="match status" value="2"/>
</dbReference>
<dbReference type="Pfam" id="PF00668">
    <property type="entry name" value="Condensation"/>
    <property type="match status" value="3"/>
</dbReference>
<dbReference type="InterPro" id="IPR009081">
    <property type="entry name" value="PP-bd_ACP"/>
</dbReference>
<dbReference type="NCBIfam" id="TIGR01720">
    <property type="entry name" value="NRPS-para261"/>
    <property type="match status" value="1"/>
</dbReference>
<dbReference type="GO" id="GO:0044550">
    <property type="term" value="P:secondary metabolite biosynthetic process"/>
    <property type="evidence" value="ECO:0007669"/>
    <property type="project" value="UniProtKB-ARBA"/>
</dbReference>
<gene>
    <name evidence="10" type="ORF">D0511_18320</name>
</gene>
<proteinExistence type="inferred from homology"/>
<dbReference type="NCBIfam" id="TIGR01733">
    <property type="entry name" value="AA-adenyl-dom"/>
    <property type="match status" value="1"/>
</dbReference>
<dbReference type="CDD" id="cd19531">
    <property type="entry name" value="LCL_NRPS-like"/>
    <property type="match status" value="1"/>
</dbReference>
<organism evidence="10 11">
    <name type="scientific">Pseudoalteromonas piscicida</name>
    <dbReference type="NCBI Taxonomy" id="43662"/>
    <lineage>
        <taxon>Bacteria</taxon>
        <taxon>Pseudomonadati</taxon>
        <taxon>Pseudomonadota</taxon>
        <taxon>Gammaproteobacteria</taxon>
        <taxon>Alteromonadales</taxon>
        <taxon>Pseudoalteromonadaceae</taxon>
        <taxon>Pseudoalteromonas</taxon>
    </lineage>
</organism>
<accession>A0AAD0W518</accession>
<evidence type="ECO:0000256" key="6">
    <source>
        <dbReference type="ARBA" id="ARBA00022832"/>
    </source>
</evidence>
<dbReference type="GO" id="GO:0071766">
    <property type="term" value="P:Actinobacterium-type cell wall biogenesis"/>
    <property type="evidence" value="ECO:0007669"/>
    <property type="project" value="UniProtKB-ARBA"/>
</dbReference>
<keyword evidence="3" id="KW-0596">Phosphopantetheine</keyword>
<keyword evidence="8" id="KW-0472">Membrane</keyword>
<dbReference type="EMBL" id="CP031761">
    <property type="protein sequence ID" value="AXR03829.1"/>
    <property type="molecule type" value="Genomic_DNA"/>
</dbReference>
<dbReference type="FunFam" id="3.40.50.12780:FF:000012">
    <property type="entry name" value="Non-ribosomal peptide synthetase"/>
    <property type="match status" value="1"/>
</dbReference>
<dbReference type="GO" id="GO:0043041">
    <property type="term" value="P:amino acid activation for nonribosomal peptide biosynthetic process"/>
    <property type="evidence" value="ECO:0007669"/>
    <property type="project" value="TreeGrafter"/>
</dbReference>
<evidence type="ECO:0000256" key="5">
    <source>
        <dbReference type="ARBA" id="ARBA00022737"/>
    </source>
</evidence>
<dbReference type="PROSITE" id="PS50075">
    <property type="entry name" value="CARRIER"/>
    <property type="match status" value="2"/>
</dbReference>
<dbReference type="Gene3D" id="3.30.559.10">
    <property type="entry name" value="Chloramphenicol acetyltransferase-like domain"/>
    <property type="match status" value="3"/>
</dbReference>
<dbReference type="PANTHER" id="PTHR45527:SF14">
    <property type="entry name" value="PLIPASTATIN SYNTHASE SUBUNIT B"/>
    <property type="match status" value="1"/>
</dbReference>
<dbReference type="PROSITE" id="PS00455">
    <property type="entry name" value="AMP_BINDING"/>
    <property type="match status" value="2"/>
</dbReference>
<keyword evidence="5" id="KW-0677">Repeat</keyword>
<keyword evidence="7" id="KW-0443">Lipid metabolism</keyword>
<dbReference type="InterPro" id="IPR000873">
    <property type="entry name" value="AMP-dep_synth/lig_dom"/>
</dbReference>
<dbReference type="SUPFAM" id="SSF47336">
    <property type="entry name" value="ACP-like"/>
    <property type="match status" value="2"/>
</dbReference>
<dbReference type="Pfam" id="PF13193">
    <property type="entry name" value="AMP-binding_C"/>
    <property type="match status" value="1"/>
</dbReference>
<dbReference type="InterPro" id="IPR010060">
    <property type="entry name" value="NRPS_synth"/>
</dbReference>